<feature type="signal peptide" evidence="1">
    <location>
        <begin position="1"/>
        <end position="24"/>
    </location>
</feature>
<sequence>MKRRHFLYSIVAAGSISLIGVARAAGESMIVYKDPNCGCCHAWAEAMKKAGFSVRAEDVDDLNIIKERFAVPAEMQGCHTAIVAGYYVEGHVPVEAVKRLVAERPKIAGLAVPGMPEGSLGMGDDPKASYDVYAVNKDGSSILYQAVRPKT</sequence>
<dbReference type="Pfam" id="PF04214">
    <property type="entry name" value="DUF411"/>
    <property type="match status" value="1"/>
</dbReference>
<evidence type="ECO:0000313" key="3">
    <source>
        <dbReference type="Proteomes" id="UP000092691"/>
    </source>
</evidence>
<evidence type="ECO:0000256" key="1">
    <source>
        <dbReference type="SAM" id="SignalP"/>
    </source>
</evidence>
<dbReference type="AlphaFoldDB" id="A0A1B1C876"/>
<gene>
    <name evidence="2" type="ORF">BA011_09825</name>
</gene>
<dbReference type="InterPro" id="IPR036249">
    <property type="entry name" value="Thioredoxin-like_sf"/>
</dbReference>
<dbReference type="InterPro" id="IPR007332">
    <property type="entry name" value="DUF411"/>
</dbReference>
<keyword evidence="1" id="KW-0732">Signal</keyword>
<dbReference type="EMBL" id="CP016286">
    <property type="protein sequence ID" value="ANP85998.1"/>
    <property type="molecule type" value="Genomic_DNA"/>
</dbReference>
<accession>A0A1B1C876</accession>
<dbReference type="Proteomes" id="UP000092691">
    <property type="component" value="Chromosome"/>
</dbReference>
<evidence type="ECO:0008006" key="4">
    <source>
        <dbReference type="Google" id="ProtNLM"/>
    </source>
</evidence>
<dbReference type="OrthoDB" id="14727at2"/>
<protein>
    <recommendedName>
        <fullName evidence="4">DUF411 domain-containing protein</fullName>
    </recommendedName>
</protein>
<name>A0A1B1C876_RHILE</name>
<dbReference type="RefSeq" id="WP_065280305.1">
    <property type="nucleotide sequence ID" value="NZ_CP016286.1"/>
</dbReference>
<reference evidence="2 3" key="1">
    <citation type="submission" date="2016-06" db="EMBL/GenBank/DDBJ databases">
        <title>Microsymbionts genomes from the relict species Vavilovia formosa.</title>
        <authorList>
            <person name="Chirak E."/>
            <person name="Kimeklis A."/>
            <person name="Andronov E."/>
        </authorList>
    </citation>
    <scope>NUCLEOTIDE SEQUENCE [LARGE SCALE GENOMIC DNA]</scope>
    <source>
        <strain evidence="2 3">Vaf10</strain>
    </source>
</reference>
<feature type="chain" id="PRO_5008520715" description="DUF411 domain-containing protein" evidence="1">
    <location>
        <begin position="25"/>
        <end position="151"/>
    </location>
</feature>
<organism evidence="2 3">
    <name type="scientific">Rhizobium leguminosarum</name>
    <dbReference type="NCBI Taxonomy" id="384"/>
    <lineage>
        <taxon>Bacteria</taxon>
        <taxon>Pseudomonadati</taxon>
        <taxon>Pseudomonadota</taxon>
        <taxon>Alphaproteobacteria</taxon>
        <taxon>Hyphomicrobiales</taxon>
        <taxon>Rhizobiaceae</taxon>
        <taxon>Rhizobium/Agrobacterium group</taxon>
        <taxon>Rhizobium</taxon>
    </lineage>
</organism>
<dbReference type="SUPFAM" id="SSF52833">
    <property type="entry name" value="Thioredoxin-like"/>
    <property type="match status" value="1"/>
</dbReference>
<proteinExistence type="predicted"/>
<evidence type="ECO:0000313" key="2">
    <source>
        <dbReference type="EMBL" id="ANP85998.1"/>
    </source>
</evidence>